<dbReference type="InterPro" id="IPR010131">
    <property type="entry name" value="MdtP/NodT-like"/>
</dbReference>
<dbReference type="Gene3D" id="2.20.200.10">
    <property type="entry name" value="Outer membrane efflux proteins (OEP)"/>
    <property type="match status" value="1"/>
</dbReference>
<dbReference type="InterPro" id="IPR003423">
    <property type="entry name" value="OMP_efflux"/>
</dbReference>
<dbReference type="SUPFAM" id="SSF56954">
    <property type="entry name" value="Outer membrane efflux proteins (OEP)"/>
    <property type="match status" value="1"/>
</dbReference>
<comment type="similarity">
    <text evidence="1 2">Belongs to the outer membrane factor (OMF) (TC 1.B.17) family.</text>
</comment>
<keyword evidence="4" id="KW-1185">Reference proteome</keyword>
<dbReference type="RefSeq" id="WP_264807862.1">
    <property type="nucleotide sequence ID" value="NZ_CP110226.1"/>
</dbReference>
<keyword evidence="2" id="KW-0564">Palmitate</keyword>
<keyword evidence="2" id="KW-0449">Lipoprotein</keyword>
<keyword evidence="2" id="KW-0732">Signal</keyword>
<dbReference type="Pfam" id="PF02321">
    <property type="entry name" value="OEP"/>
    <property type="match status" value="2"/>
</dbReference>
<dbReference type="EMBL" id="CP110226">
    <property type="protein sequence ID" value="UZD21390.1"/>
    <property type="molecule type" value="Genomic_DNA"/>
</dbReference>
<gene>
    <name evidence="3" type="ORF">OM944_12020</name>
</gene>
<evidence type="ECO:0000313" key="3">
    <source>
        <dbReference type="EMBL" id="UZD21390.1"/>
    </source>
</evidence>
<organism evidence="3 4">
    <name type="scientific">Algoriphagus halophytocola</name>
    <dbReference type="NCBI Taxonomy" id="2991499"/>
    <lineage>
        <taxon>Bacteria</taxon>
        <taxon>Pseudomonadati</taxon>
        <taxon>Bacteroidota</taxon>
        <taxon>Cytophagia</taxon>
        <taxon>Cytophagales</taxon>
        <taxon>Cyclobacteriaceae</taxon>
        <taxon>Algoriphagus</taxon>
    </lineage>
</organism>
<feature type="signal peptide" evidence="2">
    <location>
        <begin position="1"/>
        <end position="27"/>
    </location>
</feature>
<keyword evidence="2" id="KW-1134">Transmembrane beta strand</keyword>
<dbReference type="Gene3D" id="1.20.1600.10">
    <property type="entry name" value="Outer membrane efflux proteins (OEP)"/>
    <property type="match status" value="1"/>
</dbReference>
<sequence>MRALSKQLKTFLIFATAAVLQTTCAVKAPTSSEELQEQVFANFILPSTWQSTALNSADSTITSNWLSDFNDPQLDSLVQEALIYNYDLKISCIRIDQAMGYVEMAKAALRPAFSILGRQNTKLGGDLGGGLNGAILSASWEIDLWGKLRNARNAEEANLLALESEVSFAHLSLAALLAKSYYLATEIHLETELAKEMIRISEMMVDVATKRFEIGIGTEIDLVVSEANLNNLKDGLLQLELAYANQLRAMEILLGRYPAAEIQINEELIEMSNAIPAGIPFQILERRPDVLAALQRFNSAFYRVGEAKAARLPRLSLTGGFGAITSQVVTLRPEFSNPIRSIGGELFAPIYQGGALKANVEIRNSQQKEAAEIYGRTVLNAIGDVENALDAVETVDGREQFLVNAVASNEKAFELEQQLFEVGKTDMRDVIRQQMDLYSTQINLLRIRSQKISQRIDLYLALGGNM</sequence>
<dbReference type="Proteomes" id="UP001163156">
    <property type="component" value="Chromosome"/>
</dbReference>
<comment type="subcellular location">
    <subcellularLocation>
        <location evidence="2">Cell membrane</location>
        <topology evidence="2">Lipid-anchor</topology>
    </subcellularLocation>
</comment>
<proteinExistence type="inferred from homology"/>
<dbReference type="PANTHER" id="PTHR30203">
    <property type="entry name" value="OUTER MEMBRANE CATION EFFLUX PROTEIN"/>
    <property type="match status" value="1"/>
</dbReference>
<evidence type="ECO:0000256" key="2">
    <source>
        <dbReference type="RuleBase" id="RU362097"/>
    </source>
</evidence>
<feature type="chain" id="PRO_5044961428" evidence="2">
    <location>
        <begin position="28"/>
        <end position="466"/>
    </location>
</feature>
<evidence type="ECO:0000256" key="1">
    <source>
        <dbReference type="ARBA" id="ARBA00007613"/>
    </source>
</evidence>
<dbReference type="NCBIfam" id="TIGR01845">
    <property type="entry name" value="outer_NodT"/>
    <property type="match status" value="1"/>
</dbReference>
<keyword evidence="2" id="KW-0812">Transmembrane</keyword>
<name>A0ABY6MCK0_9BACT</name>
<evidence type="ECO:0000313" key="4">
    <source>
        <dbReference type="Proteomes" id="UP001163156"/>
    </source>
</evidence>
<keyword evidence="2" id="KW-0472">Membrane</keyword>
<accession>A0ABY6MCK0</accession>
<protein>
    <submittedName>
        <fullName evidence="3">TolC family protein</fullName>
    </submittedName>
</protein>
<reference evidence="3" key="1">
    <citation type="submission" date="2022-10" db="EMBL/GenBank/DDBJ databases">
        <title>Algoriphagus sp. a novel bacteria isolate from halophytes salicornia europaea.</title>
        <authorList>
            <person name="Peng Y."/>
            <person name="Jiang L."/>
            <person name="Lee J."/>
        </authorList>
    </citation>
    <scope>NUCLEOTIDE SEQUENCE</scope>
    <source>
        <strain evidence="3">TR-M5</strain>
    </source>
</reference>